<evidence type="ECO:0000313" key="10">
    <source>
        <dbReference type="Proteomes" id="UP000219042"/>
    </source>
</evidence>
<evidence type="ECO:0000256" key="8">
    <source>
        <dbReference type="SAM" id="SignalP"/>
    </source>
</evidence>
<comment type="subcellular location">
    <subcellularLocation>
        <location evidence="1">Cell outer membrane</location>
        <topology evidence="1">Multi-pass membrane protein</topology>
    </subcellularLocation>
</comment>
<feature type="signal peptide" evidence="8">
    <location>
        <begin position="1"/>
        <end position="23"/>
    </location>
</feature>
<dbReference type="PANTHER" id="PTHR35093:SF8">
    <property type="entry name" value="OUTER MEMBRANE PROTEIN NMB0088-RELATED"/>
    <property type="match status" value="1"/>
</dbReference>
<keyword evidence="7" id="KW-0998">Cell outer membrane</keyword>
<evidence type="ECO:0000256" key="4">
    <source>
        <dbReference type="ARBA" id="ARBA00022692"/>
    </source>
</evidence>
<evidence type="ECO:0000256" key="1">
    <source>
        <dbReference type="ARBA" id="ARBA00004571"/>
    </source>
</evidence>
<keyword evidence="10" id="KW-1185">Reference proteome</keyword>
<dbReference type="AlphaFoldDB" id="A0A240E3J3"/>
<evidence type="ECO:0000313" key="9">
    <source>
        <dbReference type="EMBL" id="SNX43344.1"/>
    </source>
</evidence>
<dbReference type="Gene3D" id="2.40.160.60">
    <property type="entry name" value="Outer membrane protein transport protein (OMPP1/FadL/TodX)"/>
    <property type="match status" value="1"/>
</dbReference>
<keyword evidence="3" id="KW-1134">Transmembrane beta strand</keyword>
<organism evidence="9 10">
    <name type="scientific">Acinetobacter puyangensis</name>
    <dbReference type="NCBI Taxonomy" id="1096779"/>
    <lineage>
        <taxon>Bacteria</taxon>
        <taxon>Pseudomonadati</taxon>
        <taxon>Pseudomonadota</taxon>
        <taxon>Gammaproteobacteria</taxon>
        <taxon>Moraxellales</taxon>
        <taxon>Moraxellaceae</taxon>
        <taxon>Acinetobacter</taxon>
    </lineage>
</organism>
<protein>
    <submittedName>
        <fullName evidence="9">Long-chain fatty acid transport protein</fullName>
    </submittedName>
</protein>
<keyword evidence="5 8" id="KW-0732">Signal</keyword>
<dbReference type="EMBL" id="OANT01000001">
    <property type="protein sequence ID" value="SNX43344.1"/>
    <property type="molecule type" value="Genomic_DNA"/>
</dbReference>
<dbReference type="SUPFAM" id="SSF56935">
    <property type="entry name" value="Porins"/>
    <property type="match status" value="1"/>
</dbReference>
<dbReference type="Pfam" id="PF03349">
    <property type="entry name" value="Toluene_X"/>
    <property type="match status" value="1"/>
</dbReference>
<reference evidence="10" key="1">
    <citation type="submission" date="2016-09" db="EMBL/GenBank/DDBJ databases">
        <authorList>
            <person name="Varghese N."/>
            <person name="Submissions S."/>
        </authorList>
    </citation>
    <scope>NUCLEOTIDE SEQUENCE [LARGE SCALE GENOMIC DNA]</scope>
    <source>
        <strain evidence="10">ANC 4466</strain>
    </source>
</reference>
<dbReference type="Proteomes" id="UP000219042">
    <property type="component" value="Unassembled WGS sequence"/>
</dbReference>
<evidence type="ECO:0000256" key="7">
    <source>
        <dbReference type="ARBA" id="ARBA00023237"/>
    </source>
</evidence>
<name>A0A240E3J3_9GAMM</name>
<keyword evidence="6" id="KW-0472">Membrane</keyword>
<accession>A0A240E3J3</accession>
<keyword evidence="4" id="KW-0812">Transmembrane</keyword>
<dbReference type="InterPro" id="IPR005017">
    <property type="entry name" value="OMPP1/FadL/TodX"/>
</dbReference>
<evidence type="ECO:0000256" key="3">
    <source>
        <dbReference type="ARBA" id="ARBA00022452"/>
    </source>
</evidence>
<feature type="chain" id="PRO_5012105227" evidence="8">
    <location>
        <begin position="24"/>
        <end position="419"/>
    </location>
</feature>
<dbReference type="GO" id="GO:0015483">
    <property type="term" value="F:long-chain fatty acid transporting porin activity"/>
    <property type="evidence" value="ECO:0007669"/>
    <property type="project" value="TreeGrafter"/>
</dbReference>
<dbReference type="GO" id="GO:0009279">
    <property type="term" value="C:cell outer membrane"/>
    <property type="evidence" value="ECO:0007669"/>
    <property type="project" value="UniProtKB-SubCell"/>
</dbReference>
<evidence type="ECO:0000256" key="2">
    <source>
        <dbReference type="ARBA" id="ARBA00008163"/>
    </source>
</evidence>
<dbReference type="RefSeq" id="WP_097077649.1">
    <property type="nucleotide sequence ID" value="NZ_BAABHT010000020.1"/>
</dbReference>
<gene>
    <name evidence="9" type="ORF">SAMN05421731_101380</name>
</gene>
<evidence type="ECO:0000256" key="6">
    <source>
        <dbReference type="ARBA" id="ARBA00023136"/>
    </source>
</evidence>
<evidence type="ECO:0000256" key="5">
    <source>
        <dbReference type="ARBA" id="ARBA00022729"/>
    </source>
</evidence>
<dbReference type="PANTHER" id="PTHR35093">
    <property type="entry name" value="OUTER MEMBRANE PROTEIN NMB0088-RELATED"/>
    <property type="match status" value="1"/>
</dbReference>
<sequence>MKKTIFSTLIIITLPFLNQSSFATTGYFMHGYGVKAQGNAGTAIAQFNDSLTIANNPAGLSWVGTRLDTGLTLFSPDRSAEIQGNLAGANGNYDGNAREYFLLPEFGFNKKINDTVDLGIAIYGNGGMNTGYDHNPFTAFGNTGKAGVNITQVFISPAVAWRFSENQSIGIATNILYQEFEAKGLSAFGAFSSTPNHISNQGKDSSTGIGIKLGWAGQISDRLSLGATYSSKIKADKFGQYKGLFADSGNFDVPENYGIGANFQFTPKLNLAADISRINFSDIDSVGNSFDINSLFSGNGFGSKQGPGFGWKDINIYRLGLGYQASSKLSLRAGYSHNDQPINKDQTFLNILAPAVIQDHISIGGTWNIDPSQEINFAYTYGIKKTVHGQQSIPVAFGGGEANIEMSQHLFGLAYGRKF</sequence>
<proteinExistence type="inferred from homology"/>
<comment type="similarity">
    <text evidence="2">Belongs to the OmpP1/FadL family.</text>
</comment>
<dbReference type="OrthoDB" id="19849at2"/>